<evidence type="ECO:0000256" key="1">
    <source>
        <dbReference type="SAM" id="MobiDB-lite"/>
    </source>
</evidence>
<reference evidence="3 4" key="1">
    <citation type="submission" date="2022-03" db="EMBL/GenBank/DDBJ databases">
        <title>Novel taxa within the pig intestine.</title>
        <authorList>
            <person name="Wylensek D."/>
            <person name="Bishof K."/>
            <person name="Afrizal A."/>
            <person name="Clavel T."/>
        </authorList>
    </citation>
    <scope>NUCLEOTIDE SEQUENCE [LARGE SCALE GENOMIC DNA]</scope>
    <source>
        <strain evidence="3 4">CLA-KB-P66</strain>
    </source>
</reference>
<feature type="region of interest" description="Disordered" evidence="1">
    <location>
        <begin position="28"/>
        <end position="51"/>
    </location>
</feature>
<protein>
    <submittedName>
        <fullName evidence="3">Uncharacterized protein</fullName>
    </submittedName>
</protein>
<sequence length="82" mass="9306">MDNGDIQKTPSDKTPDIVELDAVEINTPRPNENDVFEHSPRRKNPRNAGRTPPFVYTYPQNSCNNCCLGILILFVLFILALF</sequence>
<evidence type="ECO:0000313" key="4">
    <source>
        <dbReference type="Proteomes" id="UP001275932"/>
    </source>
</evidence>
<keyword evidence="2" id="KW-0812">Transmembrane</keyword>
<gene>
    <name evidence="3" type="ORF">MOX91_03605</name>
</gene>
<dbReference type="EMBL" id="JALBUT010000003">
    <property type="protein sequence ID" value="MDX8415264.1"/>
    <property type="molecule type" value="Genomic_DNA"/>
</dbReference>
<dbReference type="Proteomes" id="UP001275932">
    <property type="component" value="Unassembled WGS sequence"/>
</dbReference>
<dbReference type="RefSeq" id="WP_370396712.1">
    <property type="nucleotide sequence ID" value="NZ_JALBUT010000003.1"/>
</dbReference>
<evidence type="ECO:0000256" key="2">
    <source>
        <dbReference type="SAM" id="Phobius"/>
    </source>
</evidence>
<keyword evidence="2" id="KW-1133">Transmembrane helix</keyword>
<organism evidence="3 4">
    <name type="scientific">Intestinicryptomonas porci</name>
    <dbReference type="NCBI Taxonomy" id="2926320"/>
    <lineage>
        <taxon>Bacteria</taxon>
        <taxon>Pseudomonadati</taxon>
        <taxon>Verrucomicrobiota</taxon>
        <taxon>Opitutia</taxon>
        <taxon>Opitutales</taxon>
        <taxon>Intestinicryptomonaceae</taxon>
        <taxon>Intestinicryptomonas</taxon>
    </lineage>
</organism>
<evidence type="ECO:0000313" key="3">
    <source>
        <dbReference type="EMBL" id="MDX8415264.1"/>
    </source>
</evidence>
<proteinExistence type="predicted"/>
<name>A0ABU4WFD5_9BACT</name>
<keyword evidence="4" id="KW-1185">Reference proteome</keyword>
<keyword evidence="2" id="KW-0472">Membrane</keyword>
<feature type="transmembrane region" description="Helical" evidence="2">
    <location>
        <begin position="62"/>
        <end position="81"/>
    </location>
</feature>
<comment type="caution">
    <text evidence="3">The sequence shown here is derived from an EMBL/GenBank/DDBJ whole genome shotgun (WGS) entry which is preliminary data.</text>
</comment>
<accession>A0ABU4WFD5</accession>